<evidence type="ECO:0000259" key="1">
    <source>
        <dbReference type="SMART" id="SM01321"/>
    </source>
</evidence>
<dbReference type="Gene3D" id="3.30.70.1290">
    <property type="entry name" value="Transposase IS200-like"/>
    <property type="match status" value="1"/>
</dbReference>
<name>A0A8J6ZIT6_DESMC</name>
<protein>
    <submittedName>
        <fullName evidence="2">Transposase</fullName>
    </submittedName>
</protein>
<feature type="domain" description="Transposase IS200-like" evidence="1">
    <location>
        <begin position="21"/>
        <end position="173"/>
    </location>
</feature>
<evidence type="ECO:0000313" key="3">
    <source>
        <dbReference type="Proteomes" id="UP000622533"/>
    </source>
</evidence>
<accession>A0A8J6ZIT6</accession>
<gene>
    <name evidence="2" type="ORF">IQ276_05215</name>
</gene>
<dbReference type="SUPFAM" id="SSF143422">
    <property type="entry name" value="Transposase IS200-like"/>
    <property type="match status" value="1"/>
</dbReference>
<dbReference type="Proteomes" id="UP000622533">
    <property type="component" value="Unassembled WGS sequence"/>
</dbReference>
<dbReference type="InterPro" id="IPR002686">
    <property type="entry name" value="Transposase_17"/>
</dbReference>
<organism evidence="2 3">
    <name type="scientific">Desmonostoc muscorum LEGE 12446</name>
    <dbReference type="NCBI Taxonomy" id="1828758"/>
    <lineage>
        <taxon>Bacteria</taxon>
        <taxon>Bacillati</taxon>
        <taxon>Cyanobacteriota</taxon>
        <taxon>Cyanophyceae</taxon>
        <taxon>Nostocales</taxon>
        <taxon>Nostocaceae</taxon>
        <taxon>Desmonostoc</taxon>
    </lineage>
</organism>
<dbReference type="AlphaFoldDB" id="A0A8J6ZIT6"/>
<dbReference type="InterPro" id="IPR036515">
    <property type="entry name" value="Transposase_17_sf"/>
</dbReference>
<keyword evidence="3" id="KW-1185">Reference proteome</keyword>
<dbReference type="PANTHER" id="PTHR36966:SF1">
    <property type="entry name" value="REP-ASSOCIATED TYROSINE TRANSPOSASE"/>
    <property type="match status" value="1"/>
</dbReference>
<evidence type="ECO:0000313" key="2">
    <source>
        <dbReference type="EMBL" id="MBE9021879.1"/>
    </source>
</evidence>
<comment type="caution">
    <text evidence="2">The sequence shown here is derived from an EMBL/GenBank/DDBJ whole genome shotgun (WGS) entry which is preliminary data.</text>
</comment>
<dbReference type="GO" id="GO:0006313">
    <property type="term" value="P:DNA transposition"/>
    <property type="evidence" value="ECO:0007669"/>
    <property type="project" value="InterPro"/>
</dbReference>
<dbReference type="GO" id="GO:0004803">
    <property type="term" value="F:transposase activity"/>
    <property type="evidence" value="ECO:0007669"/>
    <property type="project" value="InterPro"/>
</dbReference>
<dbReference type="EMBL" id="JADEXS010000044">
    <property type="protein sequence ID" value="MBE9021879.1"/>
    <property type="molecule type" value="Genomic_DNA"/>
</dbReference>
<dbReference type="GO" id="GO:0043565">
    <property type="term" value="F:sequence-specific DNA binding"/>
    <property type="evidence" value="ECO:0007669"/>
    <property type="project" value="TreeGrafter"/>
</dbReference>
<dbReference type="PANTHER" id="PTHR36966">
    <property type="entry name" value="REP-ASSOCIATED TYROSINE TRANSPOSASE"/>
    <property type="match status" value="1"/>
</dbReference>
<proteinExistence type="predicted"/>
<dbReference type="InterPro" id="IPR052715">
    <property type="entry name" value="RAYT_transposase"/>
</dbReference>
<reference evidence="2" key="1">
    <citation type="submission" date="2020-10" db="EMBL/GenBank/DDBJ databases">
        <authorList>
            <person name="Castelo-Branco R."/>
            <person name="Eusebio N."/>
            <person name="Adriana R."/>
            <person name="Vieira A."/>
            <person name="Brugerolle De Fraissinette N."/>
            <person name="Rezende De Castro R."/>
            <person name="Schneider M.P."/>
            <person name="Vasconcelos V."/>
            <person name="Leao P.N."/>
        </authorList>
    </citation>
    <scope>NUCLEOTIDE SEQUENCE</scope>
    <source>
        <strain evidence="2">LEGE 12446</strain>
    </source>
</reference>
<dbReference type="SMART" id="SM01321">
    <property type="entry name" value="Y1_Tnp"/>
    <property type="match status" value="1"/>
</dbReference>
<dbReference type="RefSeq" id="WP_193914207.1">
    <property type="nucleotide sequence ID" value="NZ_JADEXS020000001.1"/>
</dbReference>
<sequence>MKYNPEKHHRRSIRLQGYDYSQVGAYFVTICTHQRECLFGAIADGIMELNQFGQMVADEWIRTLDIRPDFEFDEWIVMPNHLHGIVVIKQSAKPTVGAHDVGAHSCAPLPTGMLHRRPRLLSSFVAGFKSATTKRINLVRNTPGIKIWQRNYYDHVIRNESSLEKIREYVQVNPMLWMKDQLHPENPSKW</sequence>